<dbReference type="PANTHER" id="PTHR43434">
    <property type="entry name" value="PHOSPHOGLYCOLATE PHOSPHATASE"/>
    <property type="match status" value="1"/>
</dbReference>
<comment type="catalytic activity">
    <reaction evidence="1">
        <text>2-phosphoglycolate + H2O = glycolate + phosphate</text>
        <dbReference type="Rhea" id="RHEA:14369"/>
        <dbReference type="ChEBI" id="CHEBI:15377"/>
        <dbReference type="ChEBI" id="CHEBI:29805"/>
        <dbReference type="ChEBI" id="CHEBI:43474"/>
        <dbReference type="ChEBI" id="CHEBI:58033"/>
        <dbReference type="EC" id="3.1.3.18"/>
    </reaction>
</comment>
<dbReference type="Gene3D" id="3.40.50.1000">
    <property type="entry name" value="HAD superfamily/HAD-like"/>
    <property type="match status" value="1"/>
</dbReference>
<dbReference type="PANTHER" id="PTHR43434:SF1">
    <property type="entry name" value="PHOSPHOGLYCOLATE PHOSPHATASE"/>
    <property type="match status" value="1"/>
</dbReference>
<dbReference type="GO" id="GO:0008967">
    <property type="term" value="F:phosphoglycolate phosphatase activity"/>
    <property type="evidence" value="ECO:0007669"/>
    <property type="project" value="UniProtKB-EC"/>
</dbReference>
<name>A0A4R3J645_9RHOB</name>
<dbReference type="InterPro" id="IPR023198">
    <property type="entry name" value="PGP-like_dom2"/>
</dbReference>
<dbReference type="InterPro" id="IPR023214">
    <property type="entry name" value="HAD_sf"/>
</dbReference>
<protein>
    <recommendedName>
        <fullName evidence="4">phosphoglycolate phosphatase</fullName>
        <ecNumber evidence="4">3.1.3.18</ecNumber>
    </recommendedName>
</protein>
<organism evidence="5 6">
    <name type="scientific">Primorskyibacter sedentarius</name>
    <dbReference type="NCBI Taxonomy" id="745311"/>
    <lineage>
        <taxon>Bacteria</taxon>
        <taxon>Pseudomonadati</taxon>
        <taxon>Pseudomonadota</taxon>
        <taxon>Alphaproteobacteria</taxon>
        <taxon>Rhodobacterales</taxon>
        <taxon>Roseobacteraceae</taxon>
        <taxon>Primorskyibacter</taxon>
    </lineage>
</organism>
<comment type="caution">
    <text evidence="5">The sequence shown here is derived from an EMBL/GenBank/DDBJ whole genome shotgun (WGS) entry which is preliminary data.</text>
</comment>
<dbReference type="GO" id="GO:0006281">
    <property type="term" value="P:DNA repair"/>
    <property type="evidence" value="ECO:0007669"/>
    <property type="project" value="TreeGrafter"/>
</dbReference>
<keyword evidence="6" id="KW-1185">Reference proteome</keyword>
<accession>A0A4R3J645</accession>
<proteinExistence type="inferred from homology"/>
<dbReference type="SFLD" id="SFLDS00003">
    <property type="entry name" value="Haloacid_Dehalogenase"/>
    <property type="match status" value="1"/>
</dbReference>
<evidence type="ECO:0000256" key="2">
    <source>
        <dbReference type="ARBA" id="ARBA00004818"/>
    </source>
</evidence>
<comment type="pathway">
    <text evidence="2">Organic acid metabolism; glycolate biosynthesis; glycolate from 2-phosphoglycolate: step 1/1.</text>
</comment>
<dbReference type="InterPro" id="IPR036412">
    <property type="entry name" value="HAD-like_sf"/>
</dbReference>
<dbReference type="Proteomes" id="UP000295696">
    <property type="component" value="Unassembled WGS sequence"/>
</dbReference>
<gene>
    <name evidence="5" type="ORF">EDD52_11395</name>
</gene>
<evidence type="ECO:0000256" key="1">
    <source>
        <dbReference type="ARBA" id="ARBA00000830"/>
    </source>
</evidence>
<dbReference type="Gene3D" id="1.10.150.240">
    <property type="entry name" value="Putative phosphatase, domain 2"/>
    <property type="match status" value="1"/>
</dbReference>
<dbReference type="SFLD" id="SFLDG01129">
    <property type="entry name" value="C1.5:_HAD__Beta-PGM__Phosphata"/>
    <property type="match status" value="1"/>
</dbReference>
<dbReference type="SUPFAM" id="SSF56784">
    <property type="entry name" value="HAD-like"/>
    <property type="match status" value="1"/>
</dbReference>
<dbReference type="Pfam" id="PF00702">
    <property type="entry name" value="Hydrolase"/>
    <property type="match status" value="1"/>
</dbReference>
<evidence type="ECO:0000313" key="5">
    <source>
        <dbReference type="EMBL" id="TCS60802.1"/>
    </source>
</evidence>
<dbReference type="EMBL" id="SLZU01000013">
    <property type="protein sequence ID" value="TCS60802.1"/>
    <property type="molecule type" value="Genomic_DNA"/>
</dbReference>
<sequence>MTLRADAILFDKDGTLFDFRSTWDTWAGTILATLSEGDEARWKWLTGAIGYCPEIGGFLPSSPAIAGTNREVAALMLPGLPGWSLDRLEKFLAESAETAPLVEAVPLSALIARLSLAGLPLGVMTNDSHRTAQAHLSAAGIGEAFAFVAGADSGFGAKPSPEPLLAFSRAVGAVPGRVAMVGDSAHDLMAGRAAGMQTIGVLTGPAGPKELLPLADVVLPDIGALPEWLGLPMG</sequence>
<dbReference type="OrthoDB" id="9797743at2"/>
<evidence type="ECO:0000256" key="3">
    <source>
        <dbReference type="ARBA" id="ARBA00006171"/>
    </source>
</evidence>
<dbReference type="EC" id="3.1.3.18" evidence="4"/>
<comment type="similarity">
    <text evidence="3">Belongs to the HAD-like hydrolase superfamily. CbbY/CbbZ/Gph/YieH family.</text>
</comment>
<dbReference type="InterPro" id="IPR050155">
    <property type="entry name" value="HAD-like_hydrolase_sf"/>
</dbReference>
<dbReference type="AlphaFoldDB" id="A0A4R3J645"/>
<dbReference type="NCBIfam" id="TIGR01549">
    <property type="entry name" value="HAD-SF-IA-v1"/>
    <property type="match status" value="1"/>
</dbReference>
<dbReference type="RefSeq" id="WP_132246993.1">
    <property type="nucleotide sequence ID" value="NZ_SLZU01000013.1"/>
</dbReference>
<dbReference type="InterPro" id="IPR006439">
    <property type="entry name" value="HAD-SF_hydro_IA"/>
</dbReference>
<evidence type="ECO:0000313" key="6">
    <source>
        <dbReference type="Proteomes" id="UP000295696"/>
    </source>
</evidence>
<reference evidence="5 6" key="1">
    <citation type="submission" date="2019-03" db="EMBL/GenBank/DDBJ databases">
        <title>Genomic Encyclopedia of Type Strains, Phase IV (KMG-IV): sequencing the most valuable type-strain genomes for metagenomic binning, comparative biology and taxonomic classification.</title>
        <authorList>
            <person name="Goeker M."/>
        </authorList>
    </citation>
    <scope>NUCLEOTIDE SEQUENCE [LARGE SCALE GENOMIC DNA]</scope>
    <source>
        <strain evidence="5 6">DSM 104836</strain>
    </source>
</reference>
<evidence type="ECO:0000256" key="4">
    <source>
        <dbReference type="ARBA" id="ARBA00013078"/>
    </source>
</evidence>